<organism evidence="3 4">
    <name type="scientific">Patella caerulea</name>
    <name type="common">Rayed Mediterranean limpet</name>
    <dbReference type="NCBI Taxonomy" id="87958"/>
    <lineage>
        <taxon>Eukaryota</taxon>
        <taxon>Metazoa</taxon>
        <taxon>Spiralia</taxon>
        <taxon>Lophotrochozoa</taxon>
        <taxon>Mollusca</taxon>
        <taxon>Gastropoda</taxon>
        <taxon>Patellogastropoda</taxon>
        <taxon>Patelloidea</taxon>
        <taxon>Patellidae</taxon>
        <taxon>Patella</taxon>
    </lineage>
</organism>
<evidence type="ECO:0000256" key="2">
    <source>
        <dbReference type="SAM" id="Phobius"/>
    </source>
</evidence>
<sequence>MFGCCHQGFDTNTGFENEDVCCSPTSGIMMSIVAGCIVLFLGLVASCFGCNCRELCKATPKKTTDETTSETANKTTSNTTTKTSDISNNNSLAVVTATNEGFSNSPVRQPKKKSTRAVPKHHLGYHTPQIPGCPLPSDSTVSKQTGQPPIKSRDGVWHSNKTSGKPK</sequence>
<feature type="compositionally biased region" description="Low complexity" evidence="1">
    <location>
        <begin position="69"/>
        <end position="91"/>
    </location>
</feature>
<evidence type="ECO:0000313" key="3">
    <source>
        <dbReference type="EMBL" id="KAK6175164.1"/>
    </source>
</evidence>
<gene>
    <name evidence="3" type="ORF">SNE40_013685</name>
</gene>
<proteinExistence type="predicted"/>
<accession>A0AAN8JFI7</accession>
<keyword evidence="2" id="KW-0812">Transmembrane</keyword>
<feature type="compositionally biased region" description="Polar residues" evidence="1">
    <location>
        <begin position="92"/>
        <end position="107"/>
    </location>
</feature>
<name>A0AAN8JFI7_PATCE</name>
<evidence type="ECO:0000313" key="4">
    <source>
        <dbReference type="Proteomes" id="UP001347796"/>
    </source>
</evidence>
<protein>
    <submittedName>
        <fullName evidence="3">Uncharacterized protein</fullName>
    </submittedName>
</protein>
<dbReference type="AlphaFoldDB" id="A0AAN8JFI7"/>
<dbReference type="EMBL" id="JAZGQO010000010">
    <property type="protein sequence ID" value="KAK6175164.1"/>
    <property type="molecule type" value="Genomic_DNA"/>
</dbReference>
<feature type="compositionally biased region" description="Polar residues" evidence="1">
    <location>
        <begin position="137"/>
        <end position="147"/>
    </location>
</feature>
<feature type="compositionally biased region" description="Basic residues" evidence="1">
    <location>
        <begin position="109"/>
        <end position="124"/>
    </location>
</feature>
<dbReference type="Proteomes" id="UP001347796">
    <property type="component" value="Unassembled WGS sequence"/>
</dbReference>
<feature type="transmembrane region" description="Helical" evidence="2">
    <location>
        <begin position="28"/>
        <end position="52"/>
    </location>
</feature>
<reference evidence="3 4" key="1">
    <citation type="submission" date="2024-01" db="EMBL/GenBank/DDBJ databases">
        <title>The genome of the rayed Mediterranean limpet Patella caerulea (Linnaeus, 1758).</title>
        <authorList>
            <person name="Anh-Thu Weber A."/>
            <person name="Halstead-Nussloch G."/>
        </authorList>
    </citation>
    <scope>NUCLEOTIDE SEQUENCE [LARGE SCALE GENOMIC DNA]</scope>
    <source>
        <strain evidence="3">AATW-2023a</strain>
        <tissue evidence="3">Whole specimen</tissue>
    </source>
</reference>
<evidence type="ECO:0000256" key="1">
    <source>
        <dbReference type="SAM" id="MobiDB-lite"/>
    </source>
</evidence>
<keyword evidence="4" id="KW-1185">Reference proteome</keyword>
<comment type="caution">
    <text evidence="3">The sequence shown here is derived from an EMBL/GenBank/DDBJ whole genome shotgun (WGS) entry which is preliminary data.</text>
</comment>
<keyword evidence="2" id="KW-1133">Transmembrane helix</keyword>
<feature type="region of interest" description="Disordered" evidence="1">
    <location>
        <begin position="63"/>
        <end position="167"/>
    </location>
</feature>
<keyword evidence="2" id="KW-0472">Membrane</keyword>